<dbReference type="RefSeq" id="XP_012671511.2">
    <property type="nucleotide sequence ID" value="XM_012816057.3"/>
</dbReference>
<reference evidence="7" key="1">
    <citation type="submission" date="2025-08" db="UniProtKB">
        <authorList>
            <consortium name="RefSeq"/>
        </authorList>
    </citation>
    <scope>IDENTIFICATION</scope>
</reference>
<dbReference type="EC" id="2.3.1.5" evidence="2"/>
<proteinExistence type="inferred from homology"/>
<dbReference type="InterPro" id="IPR053710">
    <property type="entry name" value="Arylamine_NAT_domain_sf"/>
</dbReference>
<evidence type="ECO:0000313" key="7">
    <source>
        <dbReference type="RefSeq" id="XP_012671511.2"/>
    </source>
</evidence>
<accession>A0A6P3VHJ6</accession>
<dbReference type="GeneID" id="105890085"/>
<evidence type="ECO:0000256" key="5">
    <source>
        <dbReference type="RuleBase" id="RU003452"/>
    </source>
</evidence>
<dbReference type="KEGG" id="char:105890085"/>
<keyword evidence="3 5" id="KW-0808">Transferase</keyword>
<dbReference type="OrthoDB" id="10260017at2759"/>
<dbReference type="SUPFAM" id="SSF54001">
    <property type="entry name" value="Cysteine proteinases"/>
    <property type="match status" value="1"/>
</dbReference>
<protein>
    <recommendedName>
        <fullName evidence="2">arylamine N-acetyltransferase</fullName>
        <ecNumber evidence="2">2.3.1.5</ecNumber>
    </recommendedName>
</protein>
<evidence type="ECO:0000256" key="2">
    <source>
        <dbReference type="ARBA" id="ARBA00012701"/>
    </source>
</evidence>
<evidence type="ECO:0000256" key="1">
    <source>
        <dbReference type="ARBA" id="ARBA00006547"/>
    </source>
</evidence>
<comment type="similarity">
    <text evidence="1 5">Belongs to the arylamine N-acetyltransferase family.</text>
</comment>
<name>A0A6P3VHJ6_CLUHA</name>
<dbReference type="PANTHER" id="PTHR11786:SF3">
    <property type="entry name" value="ARYLAMINE N-ACETYLTRANSFERASE"/>
    <property type="match status" value="1"/>
</dbReference>
<evidence type="ECO:0000313" key="6">
    <source>
        <dbReference type="Proteomes" id="UP000515152"/>
    </source>
</evidence>
<dbReference type="Proteomes" id="UP000515152">
    <property type="component" value="Chromosome 17"/>
</dbReference>
<organism evidence="6 7">
    <name type="scientific">Clupea harengus</name>
    <name type="common">Atlantic herring</name>
    <dbReference type="NCBI Taxonomy" id="7950"/>
    <lineage>
        <taxon>Eukaryota</taxon>
        <taxon>Metazoa</taxon>
        <taxon>Chordata</taxon>
        <taxon>Craniata</taxon>
        <taxon>Vertebrata</taxon>
        <taxon>Euteleostomi</taxon>
        <taxon>Actinopterygii</taxon>
        <taxon>Neopterygii</taxon>
        <taxon>Teleostei</taxon>
        <taxon>Clupei</taxon>
        <taxon>Clupeiformes</taxon>
        <taxon>Clupeoidei</taxon>
        <taxon>Clupeidae</taxon>
        <taxon>Clupea</taxon>
    </lineage>
</organism>
<dbReference type="GO" id="GO:0004060">
    <property type="term" value="F:arylamine N-acetyltransferase activity"/>
    <property type="evidence" value="ECO:0007669"/>
    <property type="project" value="UniProtKB-EC"/>
</dbReference>
<dbReference type="PRINTS" id="PR01543">
    <property type="entry name" value="ANATRNSFRASE"/>
</dbReference>
<sequence length="293" mass="33142">MEMDLQAYLKRIGYSGSVKPTLETLQQVHRCHMLTVPFESLTIHSGGKVEMELQWLYEKVVVQRRGGFCYENNGLFSWLLTQLGFQVTILAAQVRNRFTGLFGPPFDHIIMMVTLEGQRWLCDVGFGACYELPLSLETPSPQKQVHGVFRLKHQGDMIFLESSAEAQGDVQGGVKDATLGGEINWTALYKFTLQPRQWKDFINMCEYHQTSPSSLFYCKSLCSLLLPHGRITYMGYRLLVTTYPAEDGCPVVKTTQDLTDDEIPGVLKDQFGIELSSPLTPKDENIVPPSVKY</sequence>
<dbReference type="InterPro" id="IPR038765">
    <property type="entry name" value="Papain-like_cys_pep_sf"/>
</dbReference>
<gene>
    <name evidence="7" type="primary">LOC105890085</name>
</gene>
<dbReference type="PANTHER" id="PTHR11786">
    <property type="entry name" value="N-HYDROXYARYLAMINE O-ACETYLTRANSFERASE"/>
    <property type="match status" value="1"/>
</dbReference>
<evidence type="ECO:0000256" key="3">
    <source>
        <dbReference type="ARBA" id="ARBA00022679"/>
    </source>
</evidence>
<dbReference type="FunFam" id="3.30.2140.20:FF:000001">
    <property type="entry name" value="Arylamine N-acetyltransferase 1"/>
    <property type="match status" value="1"/>
</dbReference>
<dbReference type="AlphaFoldDB" id="A0A6P3VHJ6"/>
<keyword evidence="6" id="KW-1185">Reference proteome</keyword>
<keyword evidence="4 5" id="KW-0012">Acyltransferase</keyword>
<dbReference type="Gene3D" id="3.30.2140.20">
    <property type="match status" value="1"/>
</dbReference>
<evidence type="ECO:0000256" key="4">
    <source>
        <dbReference type="ARBA" id="ARBA00023315"/>
    </source>
</evidence>
<dbReference type="InterPro" id="IPR001447">
    <property type="entry name" value="Arylamine_N-AcTrfase"/>
</dbReference>
<dbReference type="Pfam" id="PF00797">
    <property type="entry name" value="Acetyltransf_2"/>
    <property type="match status" value="1"/>
</dbReference>